<keyword evidence="2" id="KW-1185">Reference proteome</keyword>
<comment type="caution">
    <text evidence="1">The sequence shown here is derived from an EMBL/GenBank/DDBJ whole genome shotgun (WGS) entry which is preliminary data.</text>
</comment>
<evidence type="ECO:0000313" key="1">
    <source>
        <dbReference type="EMBL" id="GBM62834.1"/>
    </source>
</evidence>
<accession>A0A4Y2HC10</accession>
<organism evidence="1 2">
    <name type="scientific">Araneus ventricosus</name>
    <name type="common">Orbweaver spider</name>
    <name type="synonym">Epeira ventricosa</name>
    <dbReference type="NCBI Taxonomy" id="182803"/>
    <lineage>
        <taxon>Eukaryota</taxon>
        <taxon>Metazoa</taxon>
        <taxon>Ecdysozoa</taxon>
        <taxon>Arthropoda</taxon>
        <taxon>Chelicerata</taxon>
        <taxon>Arachnida</taxon>
        <taxon>Araneae</taxon>
        <taxon>Araneomorphae</taxon>
        <taxon>Entelegynae</taxon>
        <taxon>Araneoidea</taxon>
        <taxon>Araneidae</taxon>
        <taxon>Araneus</taxon>
    </lineage>
</organism>
<reference evidence="1 2" key="1">
    <citation type="journal article" date="2019" name="Sci. Rep.">
        <title>Orb-weaving spider Araneus ventricosus genome elucidates the spidroin gene catalogue.</title>
        <authorList>
            <person name="Kono N."/>
            <person name="Nakamura H."/>
            <person name="Ohtoshi R."/>
            <person name="Moran D.A.P."/>
            <person name="Shinohara A."/>
            <person name="Yoshida Y."/>
            <person name="Fujiwara M."/>
            <person name="Mori M."/>
            <person name="Tomita M."/>
            <person name="Arakawa K."/>
        </authorList>
    </citation>
    <scope>NUCLEOTIDE SEQUENCE [LARGE SCALE GENOMIC DNA]</scope>
</reference>
<dbReference type="AlphaFoldDB" id="A0A4Y2HC10"/>
<sequence length="115" mass="12784">MRHVHQQYTKLLHILHSTASTASPSFQTTAAGERLAHDSDLARARRTYTADLQWNRVSSLEPSGAEAAGFPLGDRGPSSDWNFISTGDASLDLNFSKLFLFRQSNKNKDERATFS</sequence>
<proteinExistence type="predicted"/>
<evidence type="ECO:0000313" key="2">
    <source>
        <dbReference type="Proteomes" id="UP000499080"/>
    </source>
</evidence>
<protein>
    <submittedName>
        <fullName evidence="1">Uncharacterized protein</fullName>
    </submittedName>
</protein>
<gene>
    <name evidence="1" type="ORF">AVEN_209475_1</name>
</gene>
<dbReference type="EMBL" id="BGPR01001837">
    <property type="protein sequence ID" value="GBM62834.1"/>
    <property type="molecule type" value="Genomic_DNA"/>
</dbReference>
<name>A0A4Y2HC10_ARAVE</name>
<dbReference type="Proteomes" id="UP000499080">
    <property type="component" value="Unassembled WGS sequence"/>
</dbReference>